<evidence type="ECO:0000313" key="3">
    <source>
        <dbReference type="RefSeq" id="XP_034106692.1"/>
    </source>
</evidence>
<accession>A0A6P8YHZ7</accession>
<dbReference type="AlphaFoldDB" id="A0A6P8YHZ7"/>
<keyword evidence="1" id="KW-0812">Transmembrane</keyword>
<protein>
    <submittedName>
        <fullName evidence="3">Uncharacterized protein LOC117569578</fullName>
    </submittedName>
</protein>
<dbReference type="Pfam" id="PF15883">
    <property type="entry name" value="DUF4736"/>
    <property type="match status" value="1"/>
</dbReference>
<gene>
    <name evidence="3" type="primary">LOC117569578</name>
</gene>
<dbReference type="OrthoDB" id="7844406at2759"/>
<feature type="transmembrane region" description="Helical" evidence="1">
    <location>
        <begin position="20"/>
        <end position="40"/>
    </location>
</feature>
<name>A0A6P8YHZ7_DROAB</name>
<evidence type="ECO:0000256" key="1">
    <source>
        <dbReference type="SAM" id="Phobius"/>
    </source>
</evidence>
<dbReference type="Proteomes" id="UP000515160">
    <property type="component" value="Chromosome 3"/>
</dbReference>
<dbReference type="RefSeq" id="XP_034106692.1">
    <property type="nucleotide sequence ID" value="XM_034250801.2"/>
</dbReference>
<feature type="transmembrane region" description="Helical" evidence="1">
    <location>
        <begin position="60"/>
        <end position="82"/>
    </location>
</feature>
<proteinExistence type="predicted"/>
<evidence type="ECO:0000313" key="2">
    <source>
        <dbReference type="Proteomes" id="UP000515160"/>
    </source>
</evidence>
<dbReference type="InterPro" id="IPR031754">
    <property type="entry name" value="DUF4736"/>
</dbReference>
<keyword evidence="2" id="KW-1185">Reference proteome</keyword>
<dbReference type="GeneID" id="117569578"/>
<sequence length="190" mass="22129">MFGIRRSFVAQMHLHYDFLAAISIVIMIVVAIVDYGHSMYGCDLIWWLEQLEKFGDKPLVAMLIVGSVKMMLILLLTLLSYLKVKKYVDPPISEIKRRFARFVLMRLLAAHDQFLLDSQSDMLARHAAFVAAVEQFRSDARRICERTMPEQQLLPLEEREEAELLRRGYRCLPHLREADMYKMVLALSLP</sequence>
<reference evidence="3" key="1">
    <citation type="submission" date="2025-08" db="UniProtKB">
        <authorList>
            <consortium name="RefSeq"/>
        </authorList>
    </citation>
    <scope>IDENTIFICATION</scope>
    <source>
        <strain evidence="3">15112-1751.03</strain>
        <tissue evidence="3">Whole Adult</tissue>
    </source>
</reference>
<organism evidence="2 3">
    <name type="scientific">Drosophila albomicans</name>
    <name type="common">Fruit fly</name>
    <dbReference type="NCBI Taxonomy" id="7291"/>
    <lineage>
        <taxon>Eukaryota</taxon>
        <taxon>Metazoa</taxon>
        <taxon>Ecdysozoa</taxon>
        <taxon>Arthropoda</taxon>
        <taxon>Hexapoda</taxon>
        <taxon>Insecta</taxon>
        <taxon>Pterygota</taxon>
        <taxon>Neoptera</taxon>
        <taxon>Endopterygota</taxon>
        <taxon>Diptera</taxon>
        <taxon>Brachycera</taxon>
        <taxon>Muscomorpha</taxon>
        <taxon>Ephydroidea</taxon>
        <taxon>Drosophilidae</taxon>
        <taxon>Drosophila</taxon>
    </lineage>
</organism>
<keyword evidence="1" id="KW-1133">Transmembrane helix</keyword>
<keyword evidence="1" id="KW-0472">Membrane</keyword>